<reference evidence="2" key="1">
    <citation type="journal article" date="2019" name="Sci. Rep.">
        <title>Draft genome of Tanacetum cinerariifolium, the natural source of mosquito coil.</title>
        <authorList>
            <person name="Yamashiro T."/>
            <person name="Shiraishi A."/>
            <person name="Satake H."/>
            <person name="Nakayama K."/>
        </authorList>
    </citation>
    <scope>NUCLEOTIDE SEQUENCE</scope>
</reference>
<dbReference type="PANTHER" id="PTHR46890:SF48">
    <property type="entry name" value="RNA-DIRECTED DNA POLYMERASE"/>
    <property type="match status" value="1"/>
</dbReference>
<dbReference type="InterPro" id="IPR052343">
    <property type="entry name" value="Retrotransposon-Effector_Assoc"/>
</dbReference>
<feature type="non-terminal residue" evidence="2">
    <location>
        <position position="1"/>
    </location>
</feature>
<dbReference type="EMBL" id="BKCJ010141706">
    <property type="protein sequence ID" value="GEX95869.1"/>
    <property type="molecule type" value="Genomic_DNA"/>
</dbReference>
<feature type="region of interest" description="Disordered" evidence="1">
    <location>
        <begin position="1"/>
        <end position="25"/>
    </location>
</feature>
<keyword evidence="2" id="KW-0548">Nucleotidyltransferase</keyword>
<protein>
    <submittedName>
        <fullName evidence="2">RNA-directed DNA polymerase, eukaryota, reverse transcriptase zinc-binding domain protein</fullName>
    </submittedName>
</protein>
<proteinExistence type="predicted"/>
<dbReference type="PANTHER" id="PTHR46890">
    <property type="entry name" value="NON-LTR RETROLELEMENT REVERSE TRANSCRIPTASE-LIKE PROTEIN-RELATED"/>
    <property type="match status" value="1"/>
</dbReference>
<name>A0A699HDY9_TANCI</name>
<comment type="caution">
    <text evidence="2">The sequence shown here is derived from an EMBL/GenBank/DDBJ whole genome shotgun (WGS) entry which is preliminary data.</text>
</comment>
<organism evidence="2">
    <name type="scientific">Tanacetum cinerariifolium</name>
    <name type="common">Dalmatian daisy</name>
    <name type="synonym">Chrysanthemum cinerariifolium</name>
    <dbReference type="NCBI Taxonomy" id="118510"/>
    <lineage>
        <taxon>Eukaryota</taxon>
        <taxon>Viridiplantae</taxon>
        <taxon>Streptophyta</taxon>
        <taxon>Embryophyta</taxon>
        <taxon>Tracheophyta</taxon>
        <taxon>Spermatophyta</taxon>
        <taxon>Magnoliopsida</taxon>
        <taxon>eudicotyledons</taxon>
        <taxon>Gunneridae</taxon>
        <taxon>Pentapetalae</taxon>
        <taxon>asterids</taxon>
        <taxon>campanulids</taxon>
        <taxon>Asterales</taxon>
        <taxon>Asteraceae</taxon>
        <taxon>Asteroideae</taxon>
        <taxon>Anthemideae</taxon>
        <taxon>Anthemidinae</taxon>
        <taxon>Tanacetum</taxon>
    </lineage>
</organism>
<accession>A0A699HDY9</accession>
<sequence length="581" mass="65153">KEFKDSQKVHEKGSTSKKNNNGRGILGSNRLTLLDSLVNEEELVPTTDKRKIADDFLHKKCEMNNMEMNDWSEEIKRVHRGRILTVRNEEGVRFENNEVPAQIVKHFEEFLGKSSQVLNLSCRNNIFRTKLSLEEALEMVRPISDPEIKNAMFEIEDSKALGPDGYTSRFYKTAWRIVGKEVSQAMREFFNTGKLLGEVNATLISLVPKIPIPGKVSDFRPIACCNVLYTCISRIMTKKLKGVLGKLVNKNQSAFISGRKNIEENAEFKYHYGCKKIEITHLCFADDLLVFCHGDLFFGGLSNAEQQSILNIIPFSVGKLPASVFLLPKQVIYEINKMLKGFVWCQGDLAKGKSKVSWNEVCKPKDQSGLGLKNLVAANYRRLAIETSTSQEICLAGIAIAAAAVSPETSPPCIVFFSVSFNKIIVAIESPLSLHRFKISERLEVNVWLKREDLRQSDCLLINNPKIRKLATSKRCHMLAIMLKGQVSDSYSYFSLSVLRSVNYLVDNKLLLSVLAVNASMQPLGHGCLWKSILPVVPLIATLQNEQPAAGVICSSEGNHAQETENVEFKLLMRRGKAGSY</sequence>
<dbReference type="GO" id="GO:0003964">
    <property type="term" value="F:RNA-directed DNA polymerase activity"/>
    <property type="evidence" value="ECO:0007669"/>
    <property type="project" value="UniProtKB-KW"/>
</dbReference>
<keyword evidence="2" id="KW-0695">RNA-directed DNA polymerase</keyword>
<evidence type="ECO:0000313" key="2">
    <source>
        <dbReference type="EMBL" id="GEX95869.1"/>
    </source>
</evidence>
<dbReference type="AlphaFoldDB" id="A0A699HDY9"/>
<gene>
    <name evidence="2" type="ORF">Tci_367844</name>
</gene>
<keyword evidence="2" id="KW-0808">Transferase</keyword>
<evidence type="ECO:0000256" key="1">
    <source>
        <dbReference type="SAM" id="MobiDB-lite"/>
    </source>
</evidence>
<feature type="compositionally biased region" description="Basic and acidic residues" evidence="1">
    <location>
        <begin position="1"/>
        <end position="14"/>
    </location>
</feature>